<evidence type="ECO:0000256" key="2">
    <source>
        <dbReference type="ARBA" id="ARBA00022853"/>
    </source>
</evidence>
<dbReference type="GO" id="GO:0035267">
    <property type="term" value="C:NuA4 histone acetyltransferase complex"/>
    <property type="evidence" value="ECO:0007669"/>
    <property type="project" value="TreeGrafter"/>
</dbReference>
<proteinExistence type="evidence at transcript level"/>
<feature type="domain" description="Chromo" evidence="7">
    <location>
        <begin position="7"/>
        <end position="76"/>
    </location>
</feature>
<dbReference type="FunFam" id="2.30.30.140:FF:000024">
    <property type="entry name" value="Mortality factor 4-like protein 1"/>
    <property type="match status" value="1"/>
</dbReference>
<evidence type="ECO:0000256" key="1">
    <source>
        <dbReference type="ARBA" id="ARBA00004123"/>
    </source>
</evidence>
<dbReference type="InterPro" id="IPR016197">
    <property type="entry name" value="Chromo-like_dom_sf"/>
</dbReference>
<dbReference type="PROSITE" id="PS51640">
    <property type="entry name" value="MRG"/>
    <property type="match status" value="1"/>
</dbReference>
<organism evidence="8">
    <name type="scientific">Phallusia mammillata</name>
    <dbReference type="NCBI Taxonomy" id="59560"/>
    <lineage>
        <taxon>Eukaryota</taxon>
        <taxon>Metazoa</taxon>
        <taxon>Chordata</taxon>
        <taxon>Tunicata</taxon>
        <taxon>Ascidiacea</taxon>
        <taxon>Phlebobranchia</taxon>
        <taxon>Ascidiidae</taxon>
        <taxon>Phallusia</taxon>
    </lineage>
</organism>
<dbReference type="Pfam" id="PF22732">
    <property type="entry name" value="MSL3_chromo-like"/>
    <property type="match status" value="1"/>
</dbReference>
<protein>
    <submittedName>
        <fullName evidence="8">Mortality factor 4-like protein 1</fullName>
    </submittedName>
</protein>
<keyword evidence="5" id="KW-0539">Nucleus</keyword>
<evidence type="ECO:0000313" key="8">
    <source>
        <dbReference type="EMBL" id="CAB3263904.1"/>
    </source>
</evidence>
<dbReference type="Gene3D" id="2.30.30.140">
    <property type="match status" value="1"/>
</dbReference>
<comment type="subcellular location">
    <subcellularLocation>
        <location evidence="1">Nucleus</location>
    </subcellularLocation>
</comment>
<dbReference type="SUPFAM" id="SSF54160">
    <property type="entry name" value="Chromo domain-like"/>
    <property type="match status" value="1"/>
</dbReference>
<dbReference type="SMART" id="SM00298">
    <property type="entry name" value="CHROMO"/>
    <property type="match status" value="1"/>
</dbReference>
<dbReference type="PIRSF" id="PIRSF038133">
    <property type="entry name" value="HAT_Nua4_EAF3/MRG15"/>
    <property type="match status" value="1"/>
</dbReference>
<evidence type="ECO:0000256" key="4">
    <source>
        <dbReference type="ARBA" id="ARBA00023163"/>
    </source>
</evidence>
<dbReference type="InterPro" id="IPR000953">
    <property type="entry name" value="Chromo/chromo_shadow_dom"/>
</dbReference>
<sequence length="302" mass="35101">MAPKAVKFSDGERVLCFHGPLMYEAKCMKSEIRDGSKSFYMIHYNGWNKHWDEWVPETRVLKYNDVNLQKQKDLLKQHGKDKTKRGKMAKFVKPDKEKTSQEQVKKAEAPPILGEPKKKKSRIDPSVESEDAYIAKVEVNIQIPSELKPILVDDWDLVTRQKRVCKLPTTDTVDSILDMYANANSETTEKRSTMSEFTAGVKEYFNVMLGSQLLYRCERQQYNEILDQHPELTASQIYGFTHLLRFFVRVGPILSYTNLNDKNMSNLLKHMHEFLAYLETNVSSFFNVNEYQSLTDHKKAIS</sequence>
<feature type="compositionally biased region" description="Basic residues" evidence="6">
    <location>
        <begin position="81"/>
        <end position="90"/>
    </location>
</feature>
<dbReference type="Gene3D" id="1.10.274.30">
    <property type="entry name" value="MRG domain"/>
    <property type="match status" value="1"/>
</dbReference>
<dbReference type="GO" id="GO:0005634">
    <property type="term" value="C:nucleus"/>
    <property type="evidence" value="ECO:0007669"/>
    <property type="project" value="UniProtKB-SubCell"/>
</dbReference>
<keyword evidence="2" id="KW-0156">Chromatin regulator</keyword>
<gene>
    <name evidence="8" type="primary">Morf4l1</name>
</gene>
<evidence type="ECO:0000256" key="5">
    <source>
        <dbReference type="ARBA" id="ARBA00023242"/>
    </source>
</evidence>
<dbReference type="PANTHER" id="PTHR10880">
    <property type="entry name" value="MORTALITY FACTOR 4-LIKE PROTEIN"/>
    <property type="match status" value="1"/>
</dbReference>
<dbReference type="GO" id="GO:0006355">
    <property type="term" value="P:regulation of DNA-templated transcription"/>
    <property type="evidence" value="ECO:0007669"/>
    <property type="project" value="InterPro"/>
</dbReference>
<dbReference type="PANTHER" id="PTHR10880:SF48">
    <property type="entry name" value="MORTALITY FACTOR 4 LIKE 2"/>
    <property type="match status" value="1"/>
</dbReference>
<dbReference type="InterPro" id="IPR053820">
    <property type="entry name" value="MSL3_chromo-like"/>
</dbReference>
<keyword evidence="4" id="KW-0804">Transcription</keyword>
<dbReference type="Pfam" id="PF05712">
    <property type="entry name" value="MRG"/>
    <property type="match status" value="1"/>
</dbReference>
<dbReference type="GO" id="GO:0006325">
    <property type="term" value="P:chromatin organization"/>
    <property type="evidence" value="ECO:0007669"/>
    <property type="project" value="UniProtKB-KW"/>
</dbReference>
<keyword evidence="3" id="KW-0805">Transcription regulation</keyword>
<feature type="region of interest" description="Disordered" evidence="6">
    <location>
        <begin position="76"/>
        <end position="124"/>
    </location>
</feature>
<feature type="compositionally biased region" description="Basic and acidic residues" evidence="6">
    <location>
        <begin position="92"/>
        <end position="108"/>
    </location>
</feature>
<dbReference type="InterPro" id="IPR038217">
    <property type="entry name" value="MRG_C_sf"/>
</dbReference>
<name>A0A6F9DKC3_9ASCI</name>
<dbReference type="EMBL" id="LR788042">
    <property type="protein sequence ID" value="CAB3263904.1"/>
    <property type="molecule type" value="mRNA"/>
</dbReference>
<dbReference type="CDD" id="cd18983">
    <property type="entry name" value="CBD_MSL3_like"/>
    <property type="match status" value="1"/>
</dbReference>
<evidence type="ECO:0000256" key="6">
    <source>
        <dbReference type="SAM" id="MobiDB-lite"/>
    </source>
</evidence>
<evidence type="ECO:0000259" key="7">
    <source>
        <dbReference type="SMART" id="SM00298"/>
    </source>
</evidence>
<evidence type="ECO:0000256" key="3">
    <source>
        <dbReference type="ARBA" id="ARBA00023015"/>
    </source>
</evidence>
<dbReference type="AlphaFoldDB" id="A0A6F9DKC3"/>
<reference evidence="8" key="1">
    <citation type="submission" date="2020-04" db="EMBL/GenBank/DDBJ databases">
        <authorList>
            <person name="Neveu A P."/>
        </authorList>
    </citation>
    <scope>NUCLEOTIDE SEQUENCE</scope>
    <source>
        <tissue evidence="8">Whole embryo</tissue>
    </source>
</reference>
<dbReference type="InterPro" id="IPR026541">
    <property type="entry name" value="MRG_dom"/>
</dbReference>
<accession>A0A6F9DKC3</accession>
<dbReference type="InterPro" id="IPR008676">
    <property type="entry name" value="MRG"/>
</dbReference>